<organism evidence="1 2">
    <name type="scientific">Fukomys damarensis</name>
    <name type="common">Damaraland mole rat</name>
    <name type="synonym">Cryptomys damarensis</name>
    <dbReference type="NCBI Taxonomy" id="885580"/>
    <lineage>
        <taxon>Eukaryota</taxon>
        <taxon>Metazoa</taxon>
        <taxon>Chordata</taxon>
        <taxon>Craniata</taxon>
        <taxon>Vertebrata</taxon>
        <taxon>Euteleostomi</taxon>
        <taxon>Mammalia</taxon>
        <taxon>Eutheria</taxon>
        <taxon>Euarchontoglires</taxon>
        <taxon>Glires</taxon>
        <taxon>Rodentia</taxon>
        <taxon>Hystricomorpha</taxon>
        <taxon>Bathyergidae</taxon>
        <taxon>Fukomys</taxon>
    </lineage>
</organism>
<dbReference type="Proteomes" id="UP000028990">
    <property type="component" value="Unassembled WGS sequence"/>
</dbReference>
<gene>
    <name evidence="1" type="ORF">H920_03241</name>
</gene>
<accession>A0A091DY24</accession>
<evidence type="ECO:0000313" key="1">
    <source>
        <dbReference type="EMBL" id="KFO35368.1"/>
    </source>
</evidence>
<dbReference type="AlphaFoldDB" id="A0A091DY24"/>
<reference evidence="1 2" key="1">
    <citation type="submission" date="2013-11" db="EMBL/GenBank/DDBJ databases">
        <title>The Damaraland mole rat (Fukomys damarensis) genome and evolution of African mole rats.</title>
        <authorList>
            <person name="Gladyshev V.N."/>
            <person name="Fang X."/>
        </authorList>
    </citation>
    <scope>NUCLEOTIDE SEQUENCE [LARGE SCALE GENOMIC DNA]</scope>
    <source>
        <tissue evidence="1">Liver</tissue>
    </source>
</reference>
<proteinExistence type="predicted"/>
<evidence type="ECO:0000313" key="2">
    <source>
        <dbReference type="Proteomes" id="UP000028990"/>
    </source>
</evidence>
<sequence>MPDMYQVSPKQQPRVALSLLGPYKCHEGHLDHDDDHKLTQEVRVNQSSNTDLLVYRGDQEPQQLLQAEQKPSDAKWKIQELESVFQGIQYQDVIT</sequence>
<keyword evidence="2" id="KW-1185">Reference proteome</keyword>
<name>A0A091DY24_FUKDA</name>
<dbReference type="EMBL" id="KN121817">
    <property type="protein sequence ID" value="KFO35368.1"/>
    <property type="molecule type" value="Genomic_DNA"/>
</dbReference>
<protein>
    <submittedName>
        <fullName evidence="1">Uncharacterized protein</fullName>
    </submittedName>
</protein>